<protein>
    <submittedName>
        <fullName evidence="1">Uncharacterized protein</fullName>
    </submittedName>
</protein>
<sequence length="94" mass="10856">MKTIIHALLVMLFLNTTIGSNNELHSKAKQEVAKQFPFAQVIACYQTLNQEKKLETINQFLCQMTSPSERFQAIVTFKLNKKSGKIKETTIFRY</sequence>
<dbReference type="RefSeq" id="WP_226539970.1">
    <property type="nucleotide sequence ID" value="NZ_CP129013.1"/>
</dbReference>
<proteinExistence type="predicted"/>
<reference evidence="1 2" key="1">
    <citation type="submission" date="2023-06" db="EMBL/GenBank/DDBJ databases">
        <title>Five Gram-positive bacteria isolated from mangrove sediments in Shenzhen, Guangdong, China.</title>
        <authorList>
            <person name="Yu S."/>
            <person name="Zheng W."/>
            <person name="Huang Y."/>
        </authorList>
    </citation>
    <scope>NUCLEOTIDE SEQUENCE [LARGE SCALE GENOMIC DNA]</scope>
    <source>
        <strain evidence="1 2">SaN35-3</strain>
    </source>
</reference>
<dbReference type="EMBL" id="CP129013">
    <property type="protein sequence ID" value="WLR43915.1"/>
    <property type="molecule type" value="Genomic_DNA"/>
</dbReference>
<dbReference type="Proteomes" id="UP001197974">
    <property type="component" value="Chromosome"/>
</dbReference>
<evidence type="ECO:0000313" key="1">
    <source>
        <dbReference type="EMBL" id="WLR43915.1"/>
    </source>
</evidence>
<gene>
    <name evidence="1" type="ORF">LC087_07320</name>
</gene>
<name>A0ABY9JX26_9BACI</name>
<evidence type="ECO:0000313" key="2">
    <source>
        <dbReference type="Proteomes" id="UP001197974"/>
    </source>
</evidence>
<accession>A0ABY9JX26</accession>
<organism evidence="1 2">
    <name type="scientific">Bacillus carboniphilus</name>
    <dbReference type="NCBI Taxonomy" id="86663"/>
    <lineage>
        <taxon>Bacteria</taxon>
        <taxon>Bacillati</taxon>
        <taxon>Bacillota</taxon>
        <taxon>Bacilli</taxon>
        <taxon>Bacillales</taxon>
        <taxon>Bacillaceae</taxon>
        <taxon>Bacillus</taxon>
    </lineage>
</organism>
<keyword evidence="2" id="KW-1185">Reference proteome</keyword>